<evidence type="ECO:0000313" key="1">
    <source>
        <dbReference type="EMBL" id="MBW95065.1"/>
    </source>
</evidence>
<name>A0A2P2JNL2_RHIMU</name>
<protein>
    <submittedName>
        <fullName evidence="1">Uncharacterized protein</fullName>
    </submittedName>
</protein>
<dbReference type="EMBL" id="GGEC01014582">
    <property type="protein sequence ID" value="MBW95065.1"/>
    <property type="molecule type" value="Transcribed_RNA"/>
</dbReference>
<organism evidence="1">
    <name type="scientific">Rhizophora mucronata</name>
    <name type="common">Asiatic mangrove</name>
    <dbReference type="NCBI Taxonomy" id="61149"/>
    <lineage>
        <taxon>Eukaryota</taxon>
        <taxon>Viridiplantae</taxon>
        <taxon>Streptophyta</taxon>
        <taxon>Embryophyta</taxon>
        <taxon>Tracheophyta</taxon>
        <taxon>Spermatophyta</taxon>
        <taxon>Magnoliopsida</taxon>
        <taxon>eudicotyledons</taxon>
        <taxon>Gunneridae</taxon>
        <taxon>Pentapetalae</taxon>
        <taxon>rosids</taxon>
        <taxon>fabids</taxon>
        <taxon>Malpighiales</taxon>
        <taxon>Rhizophoraceae</taxon>
        <taxon>Rhizophora</taxon>
    </lineage>
</organism>
<accession>A0A2P2JNL2</accession>
<dbReference type="AlphaFoldDB" id="A0A2P2JNL2"/>
<proteinExistence type="predicted"/>
<sequence>MGYLLTVYLLSLYRVVCLGVWIKVG</sequence>
<reference evidence="1" key="1">
    <citation type="submission" date="2018-02" db="EMBL/GenBank/DDBJ databases">
        <title>Rhizophora mucronata_Transcriptome.</title>
        <authorList>
            <person name="Meera S.P."/>
            <person name="Sreeshan A."/>
            <person name="Augustine A."/>
        </authorList>
    </citation>
    <scope>NUCLEOTIDE SEQUENCE</scope>
    <source>
        <tissue evidence="1">Leaf</tissue>
    </source>
</reference>